<gene>
    <name evidence="10" type="ORF">M421DRAFT_376490</name>
</gene>
<dbReference type="OrthoDB" id="2154091at2759"/>
<evidence type="ECO:0000256" key="5">
    <source>
        <dbReference type="ARBA" id="ARBA00023125"/>
    </source>
</evidence>
<dbReference type="GO" id="GO:0005634">
    <property type="term" value="C:nucleus"/>
    <property type="evidence" value="ECO:0007669"/>
    <property type="project" value="UniProtKB-SubCell"/>
</dbReference>
<dbReference type="Pfam" id="PF00172">
    <property type="entry name" value="Zn_clus"/>
    <property type="match status" value="1"/>
</dbReference>
<dbReference type="AlphaFoldDB" id="A0A6A5RRY7"/>
<evidence type="ECO:0000313" key="10">
    <source>
        <dbReference type="EMBL" id="KAF1930542.1"/>
    </source>
</evidence>
<evidence type="ECO:0000256" key="2">
    <source>
        <dbReference type="ARBA" id="ARBA00022723"/>
    </source>
</evidence>
<dbReference type="InterPro" id="IPR001138">
    <property type="entry name" value="Zn2Cys6_DnaBD"/>
</dbReference>
<dbReference type="InterPro" id="IPR051615">
    <property type="entry name" value="Transcr_Regulatory_Elem"/>
</dbReference>
<feature type="region of interest" description="Disordered" evidence="8">
    <location>
        <begin position="1"/>
        <end position="30"/>
    </location>
</feature>
<evidence type="ECO:0000259" key="9">
    <source>
        <dbReference type="PROSITE" id="PS50048"/>
    </source>
</evidence>
<feature type="domain" description="Zn(2)-C6 fungal-type" evidence="9">
    <location>
        <begin position="35"/>
        <end position="67"/>
    </location>
</feature>
<evidence type="ECO:0000256" key="7">
    <source>
        <dbReference type="ARBA" id="ARBA00023242"/>
    </source>
</evidence>
<evidence type="ECO:0000256" key="3">
    <source>
        <dbReference type="ARBA" id="ARBA00022833"/>
    </source>
</evidence>
<dbReference type="Gene3D" id="4.10.240.10">
    <property type="entry name" value="Zn(2)-C6 fungal-type DNA-binding domain"/>
    <property type="match status" value="1"/>
</dbReference>
<evidence type="ECO:0000256" key="4">
    <source>
        <dbReference type="ARBA" id="ARBA00023015"/>
    </source>
</evidence>
<dbReference type="Proteomes" id="UP000800082">
    <property type="component" value="Unassembled WGS sequence"/>
</dbReference>
<feature type="compositionally biased region" description="Low complexity" evidence="8">
    <location>
        <begin position="125"/>
        <end position="148"/>
    </location>
</feature>
<dbReference type="PROSITE" id="PS50048">
    <property type="entry name" value="ZN2_CY6_FUNGAL_2"/>
    <property type="match status" value="1"/>
</dbReference>
<reference evidence="10" key="1">
    <citation type="journal article" date="2020" name="Stud. Mycol.">
        <title>101 Dothideomycetes genomes: a test case for predicting lifestyles and emergence of pathogens.</title>
        <authorList>
            <person name="Haridas S."/>
            <person name="Albert R."/>
            <person name="Binder M."/>
            <person name="Bloem J."/>
            <person name="Labutti K."/>
            <person name="Salamov A."/>
            <person name="Andreopoulos B."/>
            <person name="Baker S."/>
            <person name="Barry K."/>
            <person name="Bills G."/>
            <person name="Bluhm B."/>
            <person name="Cannon C."/>
            <person name="Castanera R."/>
            <person name="Culley D."/>
            <person name="Daum C."/>
            <person name="Ezra D."/>
            <person name="Gonzalez J."/>
            <person name="Henrissat B."/>
            <person name="Kuo A."/>
            <person name="Liang C."/>
            <person name="Lipzen A."/>
            <person name="Lutzoni F."/>
            <person name="Magnuson J."/>
            <person name="Mondo S."/>
            <person name="Nolan M."/>
            <person name="Ohm R."/>
            <person name="Pangilinan J."/>
            <person name="Park H.-J."/>
            <person name="Ramirez L."/>
            <person name="Alfaro M."/>
            <person name="Sun H."/>
            <person name="Tritt A."/>
            <person name="Yoshinaga Y."/>
            <person name="Zwiers L.-H."/>
            <person name="Turgeon B."/>
            <person name="Goodwin S."/>
            <person name="Spatafora J."/>
            <person name="Crous P."/>
            <person name="Grigoriev I."/>
        </authorList>
    </citation>
    <scope>NUCLEOTIDE SEQUENCE</scope>
    <source>
        <strain evidence="10">CBS 183.55</strain>
    </source>
</reference>
<name>A0A6A5RRY7_9PLEO</name>
<feature type="region of interest" description="Disordered" evidence="8">
    <location>
        <begin position="103"/>
        <end position="167"/>
    </location>
</feature>
<dbReference type="SMART" id="SM00066">
    <property type="entry name" value="GAL4"/>
    <property type="match status" value="1"/>
</dbReference>
<dbReference type="InterPro" id="IPR036864">
    <property type="entry name" value="Zn2-C6_fun-type_DNA-bd_sf"/>
</dbReference>
<comment type="subcellular location">
    <subcellularLocation>
        <location evidence="1">Nucleus</location>
    </subcellularLocation>
</comment>
<keyword evidence="7" id="KW-0539">Nucleus</keyword>
<protein>
    <recommendedName>
        <fullName evidence="9">Zn(2)-C6 fungal-type domain-containing protein</fullName>
    </recommendedName>
</protein>
<dbReference type="GO" id="GO:0008270">
    <property type="term" value="F:zinc ion binding"/>
    <property type="evidence" value="ECO:0007669"/>
    <property type="project" value="InterPro"/>
</dbReference>
<keyword evidence="4" id="KW-0805">Transcription regulation</keyword>
<dbReference type="EMBL" id="ML978963">
    <property type="protein sequence ID" value="KAF1930542.1"/>
    <property type="molecule type" value="Genomic_DNA"/>
</dbReference>
<evidence type="ECO:0000256" key="6">
    <source>
        <dbReference type="ARBA" id="ARBA00023163"/>
    </source>
</evidence>
<evidence type="ECO:0000256" key="8">
    <source>
        <dbReference type="SAM" id="MobiDB-lite"/>
    </source>
</evidence>
<accession>A0A6A5RRY7</accession>
<keyword evidence="6" id="KW-0804">Transcription</keyword>
<dbReference type="GeneID" id="54347456"/>
<feature type="compositionally biased region" description="Basic and acidic residues" evidence="8">
    <location>
        <begin position="110"/>
        <end position="124"/>
    </location>
</feature>
<proteinExistence type="predicted"/>
<dbReference type="SUPFAM" id="SSF57701">
    <property type="entry name" value="Zn2/Cys6 DNA-binding domain"/>
    <property type="match status" value="1"/>
</dbReference>
<dbReference type="PANTHER" id="PTHR31313">
    <property type="entry name" value="TY1 ENHANCER ACTIVATOR"/>
    <property type="match status" value="1"/>
</dbReference>
<organism evidence="10 11">
    <name type="scientific">Didymella exigua CBS 183.55</name>
    <dbReference type="NCBI Taxonomy" id="1150837"/>
    <lineage>
        <taxon>Eukaryota</taxon>
        <taxon>Fungi</taxon>
        <taxon>Dikarya</taxon>
        <taxon>Ascomycota</taxon>
        <taxon>Pezizomycotina</taxon>
        <taxon>Dothideomycetes</taxon>
        <taxon>Pleosporomycetidae</taxon>
        <taxon>Pleosporales</taxon>
        <taxon>Pleosporineae</taxon>
        <taxon>Didymellaceae</taxon>
        <taxon>Didymella</taxon>
    </lineage>
</organism>
<dbReference type="PANTHER" id="PTHR31313:SF81">
    <property type="entry name" value="TY1 ENHANCER ACTIVATOR"/>
    <property type="match status" value="1"/>
</dbReference>
<sequence length="312" mass="34696">MTSPPLIKEEQTSSDESQIQQQSKTRRPKTRASVACTSCRDRRIRCVVPSGKKRCIQCERSGTPCVIRDDDERRRPISRAYVYSLVERIALLESVLEEQGLIVPPASHPPETRHRTCRSKDTSSLDHTSLSSSTPQESSVSESHTASSPYSSDGQLKDEHFVTTSRERSSIHLETNFANEKMNQHVRHDSFIVPGDIGLEPTMQNPIDTVTGLNEPCDLSLFAMLPPPDPTCLWPTAQSHTGGQTMAHSILQCTRIHNCTYSAWSDRALDFQSYGHYSVEGGSSYHNRQHPGISPRVGSTTNLDFMPLSASS</sequence>
<feature type="compositionally biased region" description="Basic and acidic residues" evidence="8">
    <location>
        <begin position="155"/>
        <end position="167"/>
    </location>
</feature>
<dbReference type="GO" id="GO:0003677">
    <property type="term" value="F:DNA binding"/>
    <property type="evidence" value="ECO:0007669"/>
    <property type="project" value="UniProtKB-KW"/>
</dbReference>
<evidence type="ECO:0000256" key="1">
    <source>
        <dbReference type="ARBA" id="ARBA00004123"/>
    </source>
</evidence>
<dbReference type="GO" id="GO:0000981">
    <property type="term" value="F:DNA-binding transcription factor activity, RNA polymerase II-specific"/>
    <property type="evidence" value="ECO:0007669"/>
    <property type="project" value="InterPro"/>
</dbReference>
<keyword evidence="5" id="KW-0238">DNA-binding</keyword>
<dbReference type="CDD" id="cd00067">
    <property type="entry name" value="GAL4"/>
    <property type="match status" value="1"/>
</dbReference>
<keyword evidence="3" id="KW-0862">Zinc</keyword>
<feature type="compositionally biased region" description="Polar residues" evidence="8">
    <location>
        <begin position="14"/>
        <end position="23"/>
    </location>
</feature>
<evidence type="ECO:0000313" key="11">
    <source>
        <dbReference type="Proteomes" id="UP000800082"/>
    </source>
</evidence>
<dbReference type="RefSeq" id="XP_033450790.1">
    <property type="nucleotide sequence ID" value="XM_033589808.1"/>
</dbReference>
<dbReference type="PROSITE" id="PS00463">
    <property type="entry name" value="ZN2_CY6_FUNGAL_1"/>
    <property type="match status" value="1"/>
</dbReference>
<keyword evidence="2" id="KW-0479">Metal-binding</keyword>
<keyword evidence="11" id="KW-1185">Reference proteome</keyword>